<sequence length="125" mass="13408">MQKLKEQLKIVSKSLATLSKQVDKITKQVDKLQPPKAVPAKKAAAPAKKAAASAKKTVAKKNAPAGKVAVLDSVFDAIKKAGKGINIAALKEKTGLNPRQLSNALYKLSKRDMIVAKSRGLYFKK</sequence>
<proteinExistence type="predicted"/>
<evidence type="ECO:0000313" key="2">
    <source>
        <dbReference type="Proteomes" id="UP000603434"/>
    </source>
</evidence>
<comment type="caution">
    <text evidence="1">The sequence shown here is derived from an EMBL/GenBank/DDBJ whole genome shotgun (WGS) entry which is preliminary data.</text>
</comment>
<gene>
    <name evidence="1" type="ORF">H8E23_12760</name>
</gene>
<evidence type="ECO:0008006" key="3">
    <source>
        <dbReference type="Google" id="ProtNLM"/>
    </source>
</evidence>
<dbReference type="SUPFAM" id="SSF46785">
    <property type="entry name" value="Winged helix' DNA-binding domain"/>
    <property type="match status" value="1"/>
</dbReference>
<accession>A0A8J6TNA2</accession>
<protein>
    <recommendedName>
        <fullName evidence="3">Replication protein A C-terminal domain-containing protein</fullName>
    </recommendedName>
</protein>
<dbReference type="EMBL" id="JACNJH010000177">
    <property type="protein sequence ID" value="MBC8362256.1"/>
    <property type="molecule type" value="Genomic_DNA"/>
</dbReference>
<dbReference type="AlphaFoldDB" id="A0A8J6TNA2"/>
<name>A0A8J6TNA2_9BACT</name>
<dbReference type="InterPro" id="IPR036390">
    <property type="entry name" value="WH_DNA-bd_sf"/>
</dbReference>
<evidence type="ECO:0000313" key="1">
    <source>
        <dbReference type="EMBL" id="MBC8362256.1"/>
    </source>
</evidence>
<organism evidence="1 2">
    <name type="scientific">Candidatus Desulfatibia profunda</name>
    <dbReference type="NCBI Taxonomy" id="2841695"/>
    <lineage>
        <taxon>Bacteria</taxon>
        <taxon>Pseudomonadati</taxon>
        <taxon>Thermodesulfobacteriota</taxon>
        <taxon>Desulfobacteria</taxon>
        <taxon>Desulfobacterales</taxon>
        <taxon>Desulfobacterales incertae sedis</taxon>
        <taxon>Candidatus Desulfatibia</taxon>
    </lineage>
</organism>
<dbReference type="Proteomes" id="UP000603434">
    <property type="component" value="Unassembled WGS sequence"/>
</dbReference>
<reference evidence="1 2" key="1">
    <citation type="submission" date="2020-08" db="EMBL/GenBank/DDBJ databases">
        <title>Bridging the membrane lipid divide: bacteria of the FCB group superphylum have the potential to synthesize archaeal ether lipids.</title>
        <authorList>
            <person name="Villanueva L."/>
            <person name="Von Meijenfeldt F.A.B."/>
            <person name="Westbye A.B."/>
            <person name="Yadav S."/>
            <person name="Hopmans E.C."/>
            <person name="Dutilh B.E."/>
            <person name="Sinninghe Damste J.S."/>
        </authorList>
    </citation>
    <scope>NUCLEOTIDE SEQUENCE [LARGE SCALE GENOMIC DNA]</scope>
    <source>
        <strain evidence="1">NIOZ-UU30</strain>
    </source>
</reference>